<dbReference type="Proteomes" id="UP000248614">
    <property type="component" value="Unassembled WGS sequence"/>
</dbReference>
<evidence type="ECO:0008006" key="3">
    <source>
        <dbReference type="Google" id="ProtNLM"/>
    </source>
</evidence>
<accession>A0A2W5BEQ0</accession>
<protein>
    <recommendedName>
        <fullName evidence="3">Ribosomal subunit interface protein</fullName>
    </recommendedName>
</protein>
<name>A0A2W5BEQ0_9SPHN</name>
<evidence type="ECO:0000313" key="2">
    <source>
        <dbReference type="Proteomes" id="UP000248614"/>
    </source>
</evidence>
<gene>
    <name evidence="1" type="ORF">DI632_04370</name>
</gene>
<dbReference type="SUPFAM" id="SSF69754">
    <property type="entry name" value="Ribosome binding protein Y (YfiA homologue)"/>
    <property type="match status" value="1"/>
</dbReference>
<dbReference type="InterPro" id="IPR003489">
    <property type="entry name" value="RHF/RaiA"/>
</dbReference>
<dbReference type="InterPro" id="IPR036567">
    <property type="entry name" value="RHF-like"/>
</dbReference>
<comment type="caution">
    <text evidence="1">The sequence shown here is derived from an EMBL/GenBank/DDBJ whole genome shotgun (WGS) entry which is preliminary data.</text>
</comment>
<organism evidence="1 2">
    <name type="scientific">Sphingomonas hengshuiensis</name>
    <dbReference type="NCBI Taxonomy" id="1609977"/>
    <lineage>
        <taxon>Bacteria</taxon>
        <taxon>Pseudomonadati</taxon>
        <taxon>Pseudomonadota</taxon>
        <taxon>Alphaproteobacteria</taxon>
        <taxon>Sphingomonadales</taxon>
        <taxon>Sphingomonadaceae</taxon>
        <taxon>Sphingomonas</taxon>
    </lineage>
</organism>
<dbReference type="Pfam" id="PF02482">
    <property type="entry name" value="Ribosomal_S30AE"/>
    <property type="match status" value="1"/>
</dbReference>
<dbReference type="AlphaFoldDB" id="A0A2W5BEQ0"/>
<dbReference type="EMBL" id="QFNF01000007">
    <property type="protein sequence ID" value="PZO79568.1"/>
    <property type="molecule type" value="Genomic_DNA"/>
</dbReference>
<dbReference type="Gene3D" id="3.30.160.100">
    <property type="entry name" value="Ribosome hibernation promotion factor-like"/>
    <property type="match status" value="1"/>
</dbReference>
<proteinExistence type="predicted"/>
<evidence type="ECO:0000313" key="1">
    <source>
        <dbReference type="EMBL" id="PZO79568.1"/>
    </source>
</evidence>
<reference evidence="1 2" key="1">
    <citation type="submission" date="2017-08" db="EMBL/GenBank/DDBJ databases">
        <title>Infants hospitalized years apart are colonized by the same room-sourced microbial strains.</title>
        <authorList>
            <person name="Brooks B."/>
            <person name="Olm M.R."/>
            <person name="Firek B.A."/>
            <person name="Baker R."/>
            <person name="Thomas B.C."/>
            <person name="Morowitz M.J."/>
            <person name="Banfield J.F."/>
        </authorList>
    </citation>
    <scope>NUCLEOTIDE SEQUENCE [LARGE SCALE GENOMIC DNA]</scope>
    <source>
        <strain evidence="1">S2_018_000_R3_110</strain>
    </source>
</reference>
<sequence>MTGQTDEQQMLVQINTDKRIESTEATNAAVEGRIRERLSRFTGRLTRVEMHLRDVDGDRNGSRGIEAKLEARPAGGQPIVVNDQAASVDSAVAGVIRKAVDILDRSFGKLDAVR</sequence>